<proteinExistence type="predicted"/>
<comment type="caution">
    <text evidence="2">The sequence shown here is derived from an EMBL/GenBank/DDBJ whole genome shotgun (WGS) entry which is preliminary data.</text>
</comment>
<keyword evidence="1" id="KW-0812">Transmembrane</keyword>
<sequence>MWHGTTVLDMLPARVANEALSPAGSMAIGLCFLVGAIVIGRYALRQRARDRVREGKEIGSVNDLFAGEYKGEPRYRWIDSWDHQFRPELWYWWMFAAIMLTAVGTTLTIRGLVETVT</sequence>
<accession>A0A8J3VMH8</accession>
<protein>
    <submittedName>
        <fullName evidence="2">Uncharacterized protein</fullName>
    </submittedName>
</protein>
<name>A0A8J3VMH8_9ACTN</name>
<feature type="transmembrane region" description="Helical" evidence="1">
    <location>
        <begin position="90"/>
        <end position="113"/>
    </location>
</feature>
<keyword evidence="1" id="KW-0472">Membrane</keyword>
<keyword evidence="3" id="KW-1185">Reference proteome</keyword>
<organism evidence="2 3">
    <name type="scientific">Rhizocola hellebori</name>
    <dbReference type="NCBI Taxonomy" id="1392758"/>
    <lineage>
        <taxon>Bacteria</taxon>
        <taxon>Bacillati</taxon>
        <taxon>Actinomycetota</taxon>
        <taxon>Actinomycetes</taxon>
        <taxon>Micromonosporales</taxon>
        <taxon>Micromonosporaceae</taxon>
        <taxon>Rhizocola</taxon>
    </lineage>
</organism>
<feature type="transmembrane region" description="Helical" evidence="1">
    <location>
        <begin position="20"/>
        <end position="44"/>
    </location>
</feature>
<dbReference type="Proteomes" id="UP000612899">
    <property type="component" value="Unassembled WGS sequence"/>
</dbReference>
<gene>
    <name evidence="2" type="ORF">Rhe02_92700</name>
</gene>
<keyword evidence="1" id="KW-1133">Transmembrane helix</keyword>
<dbReference type="EMBL" id="BONY01000122">
    <property type="protein sequence ID" value="GIH11203.1"/>
    <property type="molecule type" value="Genomic_DNA"/>
</dbReference>
<evidence type="ECO:0000313" key="2">
    <source>
        <dbReference type="EMBL" id="GIH11203.1"/>
    </source>
</evidence>
<evidence type="ECO:0000313" key="3">
    <source>
        <dbReference type="Proteomes" id="UP000612899"/>
    </source>
</evidence>
<dbReference type="AlphaFoldDB" id="A0A8J3VMH8"/>
<evidence type="ECO:0000256" key="1">
    <source>
        <dbReference type="SAM" id="Phobius"/>
    </source>
</evidence>
<reference evidence="2" key="1">
    <citation type="submission" date="2021-01" db="EMBL/GenBank/DDBJ databases">
        <title>Whole genome shotgun sequence of Rhizocola hellebori NBRC 109834.</title>
        <authorList>
            <person name="Komaki H."/>
            <person name="Tamura T."/>
        </authorList>
    </citation>
    <scope>NUCLEOTIDE SEQUENCE</scope>
    <source>
        <strain evidence="2">NBRC 109834</strain>
    </source>
</reference>